<dbReference type="GO" id="GO:0015074">
    <property type="term" value="P:DNA integration"/>
    <property type="evidence" value="ECO:0007669"/>
    <property type="project" value="InterPro"/>
</dbReference>
<accession>A0A1M5JFM8</accession>
<organism evidence="2 3">
    <name type="scientific">Desulfacinum infernum DSM 9756</name>
    <dbReference type="NCBI Taxonomy" id="1121391"/>
    <lineage>
        <taxon>Bacteria</taxon>
        <taxon>Pseudomonadati</taxon>
        <taxon>Thermodesulfobacteriota</taxon>
        <taxon>Syntrophobacteria</taxon>
        <taxon>Syntrophobacterales</taxon>
        <taxon>Syntrophobacteraceae</taxon>
        <taxon>Desulfacinum</taxon>
    </lineage>
</organism>
<dbReference type="InterPro" id="IPR050900">
    <property type="entry name" value="Transposase_IS3/IS150/IS904"/>
</dbReference>
<dbReference type="Pfam" id="PF13683">
    <property type="entry name" value="rve_3"/>
    <property type="match status" value="1"/>
</dbReference>
<dbReference type="InterPro" id="IPR012337">
    <property type="entry name" value="RNaseH-like_sf"/>
</dbReference>
<reference evidence="3" key="1">
    <citation type="submission" date="2016-11" db="EMBL/GenBank/DDBJ databases">
        <authorList>
            <person name="Varghese N."/>
            <person name="Submissions S."/>
        </authorList>
    </citation>
    <scope>NUCLEOTIDE SEQUENCE [LARGE SCALE GENOMIC DNA]</scope>
    <source>
        <strain evidence="3">DSM 9756</strain>
    </source>
</reference>
<dbReference type="SUPFAM" id="SSF53098">
    <property type="entry name" value="Ribonuclease H-like"/>
    <property type="match status" value="1"/>
</dbReference>
<dbReference type="EMBL" id="FQVB01000080">
    <property type="protein sequence ID" value="SHG39382.1"/>
    <property type="molecule type" value="Genomic_DNA"/>
</dbReference>
<keyword evidence="3" id="KW-1185">Reference proteome</keyword>
<dbReference type="AlphaFoldDB" id="A0A1M5JFM8"/>
<dbReference type="Proteomes" id="UP000184076">
    <property type="component" value="Unassembled WGS sequence"/>
</dbReference>
<feature type="domain" description="Integrase catalytic" evidence="1">
    <location>
        <begin position="2"/>
        <end position="45"/>
    </location>
</feature>
<protein>
    <submittedName>
        <fullName evidence="2">Integrase core domain-containing protein</fullName>
    </submittedName>
</protein>
<gene>
    <name evidence="2" type="ORF">SAMN02745206_03774</name>
</gene>
<evidence type="ECO:0000313" key="2">
    <source>
        <dbReference type="EMBL" id="SHG39382.1"/>
    </source>
</evidence>
<dbReference type="PANTHER" id="PTHR46889">
    <property type="entry name" value="TRANSPOSASE INSF FOR INSERTION SEQUENCE IS3B-RELATED"/>
    <property type="match status" value="1"/>
</dbReference>
<name>A0A1M5JFM8_9BACT</name>
<dbReference type="InterPro" id="IPR001584">
    <property type="entry name" value="Integrase_cat-core"/>
</dbReference>
<proteinExistence type="predicted"/>
<dbReference type="PANTHER" id="PTHR46889:SF4">
    <property type="entry name" value="TRANSPOSASE INSO FOR INSERTION SEQUENCE ELEMENT IS911B-RELATED"/>
    <property type="match status" value="1"/>
</dbReference>
<evidence type="ECO:0000259" key="1">
    <source>
        <dbReference type="Pfam" id="PF13683"/>
    </source>
</evidence>
<evidence type="ECO:0000313" key="3">
    <source>
        <dbReference type="Proteomes" id="UP000184076"/>
    </source>
</evidence>
<sequence>MRTLKEECIWLNLFSSFAEAKAIIEAWIHEYNTERPHQELGYVSPGEYRYELAA</sequence>